<dbReference type="Proteomes" id="UP000192327">
    <property type="component" value="Unassembled WGS sequence"/>
</dbReference>
<reference evidence="3 6" key="3">
    <citation type="submission" date="2016-12" db="EMBL/GenBank/DDBJ databases">
        <title>The new phylogeny of genus Mycobacterium.</title>
        <authorList>
            <person name="Tortoli E."/>
            <person name="Trovato A."/>
            <person name="Cirillo D.M."/>
        </authorList>
    </citation>
    <scope>NUCLEOTIDE SEQUENCE [LARGE SCALE GENOMIC DNA]</scope>
    <source>
        <strain evidence="3 6">DSM 44942</strain>
    </source>
</reference>
<evidence type="ECO:0000313" key="5">
    <source>
        <dbReference type="Proteomes" id="UP000034416"/>
    </source>
</evidence>
<feature type="transmembrane region" description="Helical" evidence="1">
    <location>
        <begin position="6"/>
        <end position="24"/>
    </location>
</feature>
<keyword evidence="1" id="KW-1133">Transmembrane helix</keyword>
<proteinExistence type="predicted"/>
<keyword evidence="6" id="KW-1185">Reference proteome</keyword>
<dbReference type="EMBL" id="MVHH01000085">
    <property type="protein sequence ID" value="OQZ91193.1"/>
    <property type="molecule type" value="Genomic_DNA"/>
</dbReference>
<reference evidence="2" key="2">
    <citation type="submission" date="2015-04" db="EMBL/GenBank/DDBJ databases">
        <title>Genome sequence of Mycobacterium arupense strain GUC1.</title>
        <authorList>
            <person name="Greninger A.L."/>
            <person name="Cunningham G."/>
            <person name="Chiu C.Y."/>
            <person name="Miller S."/>
        </authorList>
    </citation>
    <scope>NUCLEOTIDE SEQUENCE</scope>
    <source>
        <strain evidence="2">GUC1</strain>
    </source>
</reference>
<keyword evidence="1" id="KW-0812">Transmembrane</keyword>
<evidence type="ECO:0000256" key="1">
    <source>
        <dbReference type="SAM" id="Phobius"/>
    </source>
</evidence>
<reference evidence="5" key="1">
    <citation type="submission" date="2015-04" db="EMBL/GenBank/DDBJ databases">
        <title>Genome sequence of Mycobacterium arupense GUC1.</title>
        <authorList>
            <person name="Greninger A.L."/>
            <person name="Cunningham G."/>
            <person name="Chiu C.Y."/>
            <person name="Miller S."/>
        </authorList>
    </citation>
    <scope>NUCLEOTIDE SEQUENCE [LARGE SCALE GENOMIC DNA]</scope>
    <source>
        <strain evidence="5">GUC1</strain>
    </source>
</reference>
<evidence type="ECO:0000313" key="6">
    <source>
        <dbReference type="Proteomes" id="UP000192327"/>
    </source>
</evidence>
<name>A0A0F5MXB9_9MYCO</name>
<dbReference type="PATRIC" id="fig|342002.3.peg.31"/>
<sequence>MTGEVIIAGVVAYVAALVVVLAVGPEAVWEWFGLQGAWDLLTEAPNALRPPAAAAVPGLDAADPLQAVDWCQGCDQNTPRAFMRWDAGRYRCIICTYGGPEMVTQVQQLREIAHG</sequence>
<dbReference type="Proteomes" id="UP000034416">
    <property type="component" value="Unassembled WGS sequence"/>
</dbReference>
<evidence type="ECO:0000313" key="3">
    <source>
        <dbReference type="EMBL" id="OQZ91193.1"/>
    </source>
</evidence>
<keyword evidence="1" id="KW-0472">Membrane</keyword>
<evidence type="ECO:0000313" key="2">
    <source>
        <dbReference type="EMBL" id="KKB99463.1"/>
    </source>
</evidence>
<dbReference type="Proteomes" id="UP000321797">
    <property type="component" value="Unassembled WGS sequence"/>
</dbReference>
<dbReference type="AlphaFoldDB" id="A0A0F5MXB9"/>
<dbReference type="RefSeq" id="WP_046189353.1">
    <property type="nucleotide sequence ID" value="NZ_JACKUJ010000046.1"/>
</dbReference>
<organism evidence="2 5">
    <name type="scientific">Mycolicibacter arupensis</name>
    <dbReference type="NCBI Taxonomy" id="342002"/>
    <lineage>
        <taxon>Bacteria</taxon>
        <taxon>Bacillati</taxon>
        <taxon>Actinomycetota</taxon>
        <taxon>Actinomycetes</taxon>
        <taxon>Mycobacteriales</taxon>
        <taxon>Mycobacteriaceae</taxon>
        <taxon>Mycolicibacter</taxon>
    </lineage>
</organism>
<comment type="caution">
    <text evidence="2">The sequence shown here is derived from an EMBL/GenBank/DDBJ whole genome shotgun (WGS) entry which is preliminary data.</text>
</comment>
<accession>A0A0F5MXB9</accession>
<evidence type="ECO:0000313" key="4">
    <source>
        <dbReference type="EMBL" id="TXI54457.1"/>
    </source>
</evidence>
<protein>
    <submittedName>
        <fullName evidence="2">Uncharacterized protein</fullName>
    </submittedName>
</protein>
<gene>
    <name evidence="3" type="ORF">BST15_20225</name>
    <name evidence="4" type="ORF">E6Q54_14750</name>
    <name evidence="2" type="ORF">WR43_09600</name>
</gene>
<dbReference type="EMBL" id="LASW01000033">
    <property type="protein sequence ID" value="KKB99463.1"/>
    <property type="molecule type" value="Genomic_DNA"/>
</dbReference>
<dbReference type="EMBL" id="SSGD01000085">
    <property type="protein sequence ID" value="TXI54457.1"/>
    <property type="molecule type" value="Genomic_DNA"/>
</dbReference>
<reference evidence="4 7" key="4">
    <citation type="submission" date="2018-09" db="EMBL/GenBank/DDBJ databases">
        <title>Metagenome Assembled Genomes from an Advanced Water Purification Facility.</title>
        <authorList>
            <person name="Stamps B.W."/>
            <person name="Spear J.R."/>
        </authorList>
    </citation>
    <scope>NUCLEOTIDE SEQUENCE [LARGE SCALE GENOMIC DNA]</scope>
    <source>
        <strain evidence="4">Bin_29_2</strain>
    </source>
</reference>
<dbReference type="STRING" id="342002.BST15_20225"/>
<evidence type="ECO:0000313" key="7">
    <source>
        <dbReference type="Proteomes" id="UP000321797"/>
    </source>
</evidence>